<protein>
    <submittedName>
        <fullName evidence="2">SPRY domain-containing SOCS box protein 3-like isoform X1</fullName>
    </submittedName>
</protein>
<gene>
    <name evidence="2" type="ORF">V1478_002592</name>
</gene>
<reference evidence="2 3" key="1">
    <citation type="journal article" date="2024" name="Ann. Entomol. Soc. Am.">
        <title>Genomic analyses of the southern and eastern yellowjacket wasps (Hymenoptera: Vespidae) reveal evolutionary signatures of social life.</title>
        <authorList>
            <person name="Catto M.A."/>
            <person name="Caine P.B."/>
            <person name="Orr S.E."/>
            <person name="Hunt B.G."/>
            <person name="Goodisman M.A.D."/>
        </authorList>
    </citation>
    <scope>NUCLEOTIDE SEQUENCE [LARGE SCALE GENOMIC DNA]</scope>
    <source>
        <strain evidence="2">233</strain>
        <tissue evidence="2">Head and thorax</tissue>
    </source>
</reference>
<proteinExistence type="predicted"/>
<dbReference type="InterPro" id="IPR050672">
    <property type="entry name" value="FBXO45-Fsn/SPSB_families"/>
</dbReference>
<dbReference type="InterPro" id="IPR013320">
    <property type="entry name" value="ConA-like_dom_sf"/>
</dbReference>
<evidence type="ECO:0000259" key="1">
    <source>
        <dbReference type="PROSITE" id="PS50188"/>
    </source>
</evidence>
<dbReference type="InterPro" id="IPR003877">
    <property type="entry name" value="SPRY_dom"/>
</dbReference>
<evidence type="ECO:0000313" key="3">
    <source>
        <dbReference type="Proteomes" id="UP001607302"/>
    </source>
</evidence>
<dbReference type="Pfam" id="PF00622">
    <property type="entry name" value="SPRY"/>
    <property type="match status" value="1"/>
</dbReference>
<dbReference type="SMART" id="SM00449">
    <property type="entry name" value="SPRY"/>
    <property type="match status" value="1"/>
</dbReference>
<dbReference type="SUPFAM" id="SSF49899">
    <property type="entry name" value="Concanavalin A-like lectins/glucanases"/>
    <property type="match status" value="1"/>
</dbReference>
<organism evidence="2 3">
    <name type="scientific">Vespula squamosa</name>
    <name type="common">Southern yellow jacket</name>
    <name type="synonym">Wasp</name>
    <dbReference type="NCBI Taxonomy" id="30214"/>
    <lineage>
        <taxon>Eukaryota</taxon>
        <taxon>Metazoa</taxon>
        <taxon>Ecdysozoa</taxon>
        <taxon>Arthropoda</taxon>
        <taxon>Hexapoda</taxon>
        <taxon>Insecta</taxon>
        <taxon>Pterygota</taxon>
        <taxon>Neoptera</taxon>
        <taxon>Endopterygota</taxon>
        <taxon>Hymenoptera</taxon>
        <taxon>Apocrita</taxon>
        <taxon>Aculeata</taxon>
        <taxon>Vespoidea</taxon>
        <taxon>Vespidae</taxon>
        <taxon>Vespinae</taxon>
        <taxon>Vespula</taxon>
    </lineage>
</organism>
<feature type="non-terminal residue" evidence="2">
    <location>
        <position position="1"/>
    </location>
</feature>
<keyword evidence="3" id="KW-1185">Reference proteome</keyword>
<dbReference type="Gene3D" id="2.60.120.920">
    <property type="match status" value="1"/>
</dbReference>
<name>A0ABD2BT02_VESSQ</name>
<dbReference type="AlphaFoldDB" id="A0ABD2BT02"/>
<dbReference type="Proteomes" id="UP001607302">
    <property type="component" value="Unassembled WGS sequence"/>
</dbReference>
<dbReference type="PANTHER" id="PTHR12245:SF5">
    <property type="entry name" value="SPRY DOMAIN-CONTAINING SOCS BOX PROTEIN 3"/>
    <property type="match status" value="1"/>
</dbReference>
<dbReference type="EMBL" id="JAUDFV010000056">
    <property type="protein sequence ID" value="KAL2735908.1"/>
    <property type="molecule type" value="Genomic_DNA"/>
</dbReference>
<dbReference type="InterPro" id="IPR001870">
    <property type="entry name" value="B30.2/SPRY"/>
</dbReference>
<evidence type="ECO:0000313" key="2">
    <source>
        <dbReference type="EMBL" id="KAL2735908.1"/>
    </source>
</evidence>
<sequence>REWSWDTDYTSDILQLSKNNLEIDFVSTINYYITVARGNKPLKLGKHHYWELKIIARVNTIITIGVCTEKLKPEYQDRFHPIYKNKTHYWGYSSTGYLTHGTKVRQYTACFNKGSVIGVHLDTWRGTLQFFSKKKPLGIAFTGLKNTVLYPMVRVSNGHCKIRILYCCSIPVSLQTECLSVLPLIQRNFLSNNYPILRYLTQSTFADILRKNAETESDEGEFEFAPEYRRTVKVL</sequence>
<dbReference type="InterPro" id="IPR043136">
    <property type="entry name" value="B30.2/SPRY_sf"/>
</dbReference>
<dbReference type="PROSITE" id="PS50188">
    <property type="entry name" value="B302_SPRY"/>
    <property type="match status" value="1"/>
</dbReference>
<comment type="caution">
    <text evidence="2">The sequence shown here is derived from an EMBL/GenBank/DDBJ whole genome shotgun (WGS) entry which is preliminary data.</text>
</comment>
<accession>A0ABD2BT02</accession>
<feature type="domain" description="B30.2/SPRY" evidence="1">
    <location>
        <begin position="1"/>
        <end position="171"/>
    </location>
</feature>
<dbReference type="PANTHER" id="PTHR12245">
    <property type="entry name" value="SPRY DOMAIN CONTAINING SOCS BOX PROTEIN"/>
    <property type="match status" value="1"/>
</dbReference>